<evidence type="ECO:0000256" key="6">
    <source>
        <dbReference type="SAM" id="Phobius"/>
    </source>
</evidence>
<dbReference type="Proteomes" id="UP001303222">
    <property type="component" value="Unassembled WGS sequence"/>
</dbReference>
<dbReference type="AlphaFoldDB" id="A0AAN6P158"/>
<reference evidence="7" key="1">
    <citation type="journal article" date="2023" name="Mol. Phylogenet. Evol.">
        <title>Genome-scale phylogeny and comparative genomics of the fungal order Sordariales.</title>
        <authorList>
            <person name="Hensen N."/>
            <person name="Bonometti L."/>
            <person name="Westerberg I."/>
            <person name="Brannstrom I.O."/>
            <person name="Guillou S."/>
            <person name="Cros-Aarteil S."/>
            <person name="Calhoun S."/>
            <person name="Haridas S."/>
            <person name="Kuo A."/>
            <person name="Mondo S."/>
            <person name="Pangilinan J."/>
            <person name="Riley R."/>
            <person name="LaButti K."/>
            <person name="Andreopoulos B."/>
            <person name="Lipzen A."/>
            <person name="Chen C."/>
            <person name="Yan M."/>
            <person name="Daum C."/>
            <person name="Ng V."/>
            <person name="Clum A."/>
            <person name="Steindorff A."/>
            <person name="Ohm R.A."/>
            <person name="Martin F."/>
            <person name="Silar P."/>
            <person name="Natvig D.O."/>
            <person name="Lalanne C."/>
            <person name="Gautier V."/>
            <person name="Ament-Velasquez S.L."/>
            <person name="Kruys A."/>
            <person name="Hutchinson M.I."/>
            <person name="Powell A.J."/>
            <person name="Barry K."/>
            <person name="Miller A.N."/>
            <person name="Grigoriev I.V."/>
            <person name="Debuchy R."/>
            <person name="Gladieux P."/>
            <person name="Hiltunen Thoren M."/>
            <person name="Johannesson H."/>
        </authorList>
    </citation>
    <scope>NUCLEOTIDE SEQUENCE</scope>
    <source>
        <strain evidence="7">CBS 626.80</strain>
    </source>
</reference>
<evidence type="ECO:0000313" key="8">
    <source>
        <dbReference type="Proteomes" id="UP001303222"/>
    </source>
</evidence>
<proteinExistence type="inferred from homology"/>
<evidence type="ECO:0000313" key="7">
    <source>
        <dbReference type="EMBL" id="KAK3955794.1"/>
    </source>
</evidence>
<evidence type="ECO:0000256" key="5">
    <source>
        <dbReference type="ARBA" id="ARBA00023136"/>
    </source>
</evidence>
<evidence type="ECO:0000256" key="3">
    <source>
        <dbReference type="ARBA" id="ARBA00022692"/>
    </source>
</evidence>
<dbReference type="InterPro" id="IPR038213">
    <property type="entry name" value="IFI6/IFI27-like_sf"/>
</dbReference>
<evidence type="ECO:0000256" key="1">
    <source>
        <dbReference type="ARBA" id="ARBA00004141"/>
    </source>
</evidence>
<name>A0AAN6P158_9PEZI</name>
<accession>A0AAN6P158</accession>
<dbReference type="PANTHER" id="PTHR16932:SF18">
    <property type="entry name" value="INTERFERON, ALPHA-INDUCIBLE PROTEIN 27-LIKE 2"/>
    <property type="match status" value="1"/>
</dbReference>
<comment type="subcellular location">
    <subcellularLocation>
        <location evidence="1">Membrane</location>
        <topology evidence="1">Multi-pass membrane protein</topology>
    </subcellularLocation>
</comment>
<dbReference type="InterPro" id="IPR009311">
    <property type="entry name" value="IFI6/IFI27-like"/>
</dbReference>
<keyword evidence="5 6" id="KW-0472">Membrane</keyword>
<evidence type="ECO:0000256" key="4">
    <source>
        <dbReference type="ARBA" id="ARBA00022989"/>
    </source>
</evidence>
<dbReference type="Pfam" id="PF06140">
    <property type="entry name" value="Ifi-6-16"/>
    <property type="match status" value="1"/>
</dbReference>
<dbReference type="GO" id="GO:0016020">
    <property type="term" value="C:membrane"/>
    <property type="evidence" value="ECO:0007669"/>
    <property type="project" value="UniProtKB-SubCell"/>
</dbReference>
<feature type="non-terminal residue" evidence="7">
    <location>
        <position position="1"/>
    </location>
</feature>
<comment type="similarity">
    <text evidence="2">Belongs to the IFI6/IFI27 family.</text>
</comment>
<protein>
    <submittedName>
        <fullName evidence="7">Uncharacterized protein</fullName>
    </submittedName>
</protein>
<keyword evidence="3 6" id="KW-0812">Transmembrane</keyword>
<reference evidence="7" key="2">
    <citation type="submission" date="2023-06" db="EMBL/GenBank/DDBJ databases">
        <authorList>
            <consortium name="Lawrence Berkeley National Laboratory"/>
            <person name="Mondo S.J."/>
            <person name="Hensen N."/>
            <person name="Bonometti L."/>
            <person name="Westerberg I."/>
            <person name="Brannstrom I.O."/>
            <person name="Guillou S."/>
            <person name="Cros-Aarteil S."/>
            <person name="Calhoun S."/>
            <person name="Haridas S."/>
            <person name="Kuo A."/>
            <person name="Pangilinan J."/>
            <person name="Riley R."/>
            <person name="Labutti K."/>
            <person name="Andreopoulos B."/>
            <person name="Lipzen A."/>
            <person name="Chen C."/>
            <person name="Yanf M."/>
            <person name="Daum C."/>
            <person name="Ng V."/>
            <person name="Clum A."/>
            <person name="Steindorff A."/>
            <person name="Ohm R."/>
            <person name="Martin F."/>
            <person name="Silar P."/>
            <person name="Natvig D."/>
            <person name="Lalanne C."/>
            <person name="Gautier V."/>
            <person name="Ament-Velasquez S.L."/>
            <person name="Kruys A."/>
            <person name="Hutchinson M.I."/>
            <person name="Powell A.J."/>
            <person name="Barry K."/>
            <person name="Miller A.N."/>
            <person name="Grigoriev I.V."/>
            <person name="Debuchy R."/>
            <person name="Gladieux P."/>
            <person name="Thoren M.H."/>
            <person name="Johannesson H."/>
        </authorList>
    </citation>
    <scope>NUCLEOTIDE SEQUENCE</scope>
    <source>
        <strain evidence="7">CBS 626.80</strain>
    </source>
</reference>
<gene>
    <name evidence="7" type="ORF">QBC32DRAFT_185129</name>
</gene>
<dbReference type="Gene3D" id="6.10.110.10">
    <property type="match status" value="1"/>
</dbReference>
<evidence type="ECO:0000256" key="2">
    <source>
        <dbReference type="ARBA" id="ARBA00007262"/>
    </source>
</evidence>
<dbReference type="PANTHER" id="PTHR16932">
    <property type="entry name" value="INTERFERON ALPHA-INDUCIBLE PROTEIN 27"/>
    <property type="match status" value="1"/>
</dbReference>
<feature type="non-terminal residue" evidence="7">
    <location>
        <position position="100"/>
    </location>
</feature>
<sequence>GIIEEAKRKAPNKARAWAVEHPLAAALVVVVVAGVLMVLFFYPHLLYKPILNAIGFASKGISSNSIASALQSWIGNVQIGSSFACSQSAAMVGYGASTLA</sequence>
<organism evidence="7 8">
    <name type="scientific">Pseudoneurospora amorphoporcata</name>
    <dbReference type="NCBI Taxonomy" id="241081"/>
    <lineage>
        <taxon>Eukaryota</taxon>
        <taxon>Fungi</taxon>
        <taxon>Dikarya</taxon>
        <taxon>Ascomycota</taxon>
        <taxon>Pezizomycotina</taxon>
        <taxon>Sordariomycetes</taxon>
        <taxon>Sordariomycetidae</taxon>
        <taxon>Sordariales</taxon>
        <taxon>Sordariaceae</taxon>
        <taxon>Pseudoneurospora</taxon>
    </lineage>
</organism>
<keyword evidence="8" id="KW-1185">Reference proteome</keyword>
<comment type="caution">
    <text evidence="7">The sequence shown here is derived from an EMBL/GenBank/DDBJ whole genome shotgun (WGS) entry which is preliminary data.</text>
</comment>
<feature type="transmembrane region" description="Helical" evidence="6">
    <location>
        <begin position="23"/>
        <end position="42"/>
    </location>
</feature>
<keyword evidence="4 6" id="KW-1133">Transmembrane helix</keyword>
<dbReference type="EMBL" id="MU859072">
    <property type="protein sequence ID" value="KAK3955794.1"/>
    <property type="molecule type" value="Genomic_DNA"/>
</dbReference>